<feature type="compositionally biased region" description="Polar residues" evidence="1">
    <location>
        <begin position="162"/>
        <end position="179"/>
    </location>
</feature>
<dbReference type="EMBL" id="ML741788">
    <property type="protein sequence ID" value="KAE8328063.1"/>
    <property type="molecule type" value="Genomic_DNA"/>
</dbReference>
<sequence>MQAKAKLNRPFSEPFNLWRSHPLLCGLITYHLKIRFQEASVAFVNAWGSLLYTYHFYNAARQEKLLQGEWLDMDLIMGLQDGVFMGYSEFAYARDKRRISPQASTRGPRGLQGLAPVAQMFRARYCDGSGQTEWTRADIEKVVPKSKWTDDGNGLSESTQHLSLSWNGRKQQPSSYSTEGDTHRQLNTVELLERLRNALQGETLELSFPYLALYRMCWLLLRRIDERCRQDLQNMFGFEYIEHENELPFVVGYILMVATETRQVGNLLKPRKSDQAAGKLLAETTSVMEGYIKFGGNFSCRLLEMHHIVVEKDDED</sequence>
<evidence type="ECO:0000313" key="2">
    <source>
        <dbReference type="EMBL" id="KAE8328063.1"/>
    </source>
</evidence>
<reference evidence="3" key="1">
    <citation type="submission" date="2019-04" db="EMBL/GenBank/DDBJ databases">
        <title>Friends and foes A comparative genomics studyof 23 Aspergillus species from section Flavi.</title>
        <authorList>
            <consortium name="DOE Joint Genome Institute"/>
            <person name="Kjaerbolling I."/>
            <person name="Vesth T."/>
            <person name="Frisvad J.C."/>
            <person name="Nybo J.L."/>
            <person name="Theobald S."/>
            <person name="Kildgaard S."/>
            <person name="Isbrandt T."/>
            <person name="Kuo A."/>
            <person name="Sato A."/>
            <person name="Lyhne E.K."/>
            <person name="Kogle M.E."/>
            <person name="Wiebenga A."/>
            <person name="Kun R.S."/>
            <person name="Lubbers R.J."/>
            <person name="Makela M.R."/>
            <person name="Barry K."/>
            <person name="Chovatia M."/>
            <person name="Clum A."/>
            <person name="Daum C."/>
            <person name="Haridas S."/>
            <person name="He G."/>
            <person name="LaButti K."/>
            <person name="Lipzen A."/>
            <person name="Mondo S."/>
            <person name="Riley R."/>
            <person name="Salamov A."/>
            <person name="Simmons B.A."/>
            <person name="Magnuson J.K."/>
            <person name="Henrissat B."/>
            <person name="Mortensen U.H."/>
            <person name="Larsen T.O."/>
            <person name="Devries R.P."/>
            <person name="Grigoriev I.V."/>
            <person name="Machida M."/>
            <person name="Baker S.E."/>
            <person name="Andersen M.R."/>
        </authorList>
    </citation>
    <scope>NUCLEOTIDE SEQUENCE [LARGE SCALE GENOMIC DNA]</scope>
    <source>
        <strain evidence="3">CBS 130017</strain>
    </source>
</reference>
<keyword evidence="3" id="KW-1185">Reference proteome</keyword>
<dbReference type="PANTHER" id="PTHR38795">
    <property type="entry name" value="DUF6604 DOMAIN-CONTAINING PROTEIN"/>
    <property type="match status" value="1"/>
</dbReference>
<dbReference type="PANTHER" id="PTHR38795:SF1">
    <property type="entry name" value="DUF6604 DOMAIN-CONTAINING PROTEIN"/>
    <property type="match status" value="1"/>
</dbReference>
<organism evidence="2 3">
    <name type="scientific">Aspergillus sergii</name>
    <dbReference type="NCBI Taxonomy" id="1034303"/>
    <lineage>
        <taxon>Eukaryota</taxon>
        <taxon>Fungi</taxon>
        <taxon>Dikarya</taxon>
        <taxon>Ascomycota</taxon>
        <taxon>Pezizomycotina</taxon>
        <taxon>Eurotiomycetes</taxon>
        <taxon>Eurotiomycetidae</taxon>
        <taxon>Eurotiales</taxon>
        <taxon>Aspergillaceae</taxon>
        <taxon>Aspergillus</taxon>
        <taxon>Aspergillus subgen. Circumdati</taxon>
    </lineage>
</organism>
<name>A0A5N6X5G0_9EURO</name>
<proteinExistence type="predicted"/>
<feature type="region of interest" description="Disordered" evidence="1">
    <location>
        <begin position="162"/>
        <end position="182"/>
    </location>
</feature>
<evidence type="ECO:0000256" key="1">
    <source>
        <dbReference type="SAM" id="MobiDB-lite"/>
    </source>
</evidence>
<dbReference type="Proteomes" id="UP000325945">
    <property type="component" value="Unassembled WGS sequence"/>
</dbReference>
<evidence type="ECO:0000313" key="3">
    <source>
        <dbReference type="Proteomes" id="UP000325945"/>
    </source>
</evidence>
<protein>
    <submittedName>
        <fullName evidence="2">Uncharacterized protein</fullName>
    </submittedName>
</protein>
<gene>
    <name evidence="2" type="ORF">BDV39DRAFT_204464</name>
</gene>
<dbReference type="AlphaFoldDB" id="A0A5N6X5G0"/>
<accession>A0A5N6X5G0</accession>